<dbReference type="Proteomes" id="UP000324222">
    <property type="component" value="Unassembled WGS sequence"/>
</dbReference>
<keyword evidence="2" id="KW-1185">Reference proteome</keyword>
<organism evidence="1 2">
    <name type="scientific">Portunus trituberculatus</name>
    <name type="common">Swimming crab</name>
    <name type="synonym">Neptunus trituberculatus</name>
    <dbReference type="NCBI Taxonomy" id="210409"/>
    <lineage>
        <taxon>Eukaryota</taxon>
        <taxon>Metazoa</taxon>
        <taxon>Ecdysozoa</taxon>
        <taxon>Arthropoda</taxon>
        <taxon>Crustacea</taxon>
        <taxon>Multicrustacea</taxon>
        <taxon>Malacostraca</taxon>
        <taxon>Eumalacostraca</taxon>
        <taxon>Eucarida</taxon>
        <taxon>Decapoda</taxon>
        <taxon>Pleocyemata</taxon>
        <taxon>Brachyura</taxon>
        <taxon>Eubrachyura</taxon>
        <taxon>Portunoidea</taxon>
        <taxon>Portunidae</taxon>
        <taxon>Portuninae</taxon>
        <taxon>Portunus</taxon>
    </lineage>
</organism>
<gene>
    <name evidence="1" type="ORF">E2C01_100687</name>
</gene>
<comment type="caution">
    <text evidence="1">The sequence shown here is derived from an EMBL/GenBank/DDBJ whole genome shotgun (WGS) entry which is preliminary data.</text>
</comment>
<dbReference type="AlphaFoldDB" id="A0A5B7K3S2"/>
<evidence type="ECO:0000313" key="1">
    <source>
        <dbReference type="EMBL" id="MPD04972.1"/>
    </source>
</evidence>
<protein>
    <submittedName>
        <fullName evidence="1">Uncharacterized protein</fullName>
    </submittedName>
</protein>
<dbReference type="EMBL" id="VSRR010143753">
    <property type="protein sequence ID" value="MPD04972.1"/>
    <property type="molecule type" value="Genomic_DNA"/>
</dbReference>
<evidence type="ECO:0000313" key="2">
    <source>
        <dbReference type="Proteomes" id="UP000324222"/>
    </source>
</evidence>
<name>A0A5B7K3S2_PORTR</name>
<accession>A0A5B7K3S2</accession>
<reference evidence="1 2" key="1">
    <citation type="submission" date="2019-05" db="EMBL/GenBank/DDBJ databases">
        <title>Another draft genome of Portunus trituberculatus and its Hox gene families provides insights of decapod evolution.</title>
        <authorList>
            <person name="Jeong J.-H."/>
            <person name="Song I."/>
            <person name="Kim S."/>
            <person name="Choi T."/>
            <person name="Kim D."/>
            <person name="Ryu S."/>
            <person name="Kim W."/>
        </authorList>
    </citation>
    <scope>NUCLEOTIDE SEQUENCE [LARGE SCALE GENOMIC DNA]</scope>
    <source>
        <tissue evidence="1">Muscle</tissue>
    </source>
</reference>
<proteinExistence type="predicted"/>
<sequence length="98" mass="10841">MLYVLRSSVVLCSISLCSTKTHIPLVFSVRVAVLLVALRWRRRSVLCSLARPHGRMVDFAGTEPAVVTLIDKSRGGCVLFSLNDICCRVKILVLTDKP</sequence>